<evidence type="ECO:0000313" key="2">
    <source>
        <dbReference type="Proteomes" id="UP001230649"/>
    </source>
</evidence>
<accession>A0ACC2W290</accession>
<proteinExistence type="predicted"/>
<gene>
    <name evidence="1" type="ORF">QFC20_004360</name>
</gene>
<protein>
    <submittedName>
        <fullName evidence="1">Uncharacterized protein</fullName>
    </submittedName>
</protein>
<dbReference type="EMBL" id="JASBWS010000049">
    <property type="protein sequence ID" value="KAJ9105225.1"/>
    <property type="molecule type" value="Genomic_DNA"/>
</dbReference>
<name>A0ACC2W290_9TREE</name>
<organism evidence="1 2">
    <name type="scientific">Naganishia adeliensis</name>
    <dbReference type="NCBI Taxonomy" id="92952"/>
    <lineage>
        <taxon>Eukaryota</taxon>
        <taxon>Fungi</taxon>
        <taxon>Dikarya</taxon>
        <taxon>Basidiomycota</taxon>
        <taxon>Agaricomycotina</taxon>
        <taxon>Tremellomycetes</taxon>
        <taxon>Filobasidiales</taxon>
        <taxon>Filobasidiaceae</taxon>
        <taxon>Naganishia</taxon>
    </lineage>
</organism>
<evidence type="ECO:0000313" key="1">
    <source>
        <dbReference type="EMBL" id="KAJ9105225.1"/>
    </source>
</evidence>
<comment type="caution">
    <text evidence="1">The sequence shown here is derived from an EMBL/GenBank/DDBJ whole genome shotgun (WGS) entry which is preliminary data.</text>
</comment>
<sequence length="1397" mass="152994">MLLGAWESNPVLLDPLEVARATVRAARQAATSAALDLAASYLDRTENVWTFTSPEAWVDEPKLALEYLIVSSEVALGRKAAGSVIPKVTAAFHSATRLSTRLDISAWLFRLHISTARPDLAMQSLFDGLRLLGYDSENQPYTPLPTNEDDIRAIADAPLPPDSEEGRTAVALSNLVGTAGPTFYSYEEDQGWRIMRFAVPIYLHNHAAARHSSVAYSWYIVAVLLAEGGAESLGLARAYMDLGETYDLSGSSLEAYAETAKAVMMYVSNSSLGNIDYSRSYEVCFTTKNYDLLAYVVGLDLSTQALSGDSISNLFATGRDVLTSAGDDLQPATRLLTAPWIQFGANLFDSTIFQSKSDLTSISGMSCNTRKAIETSSTEFSCLCHTVLEGEYVSVQDAENLSHQASFYTAVYGQASLLLGLLFRAAPDDLRKRVALVRDNSTGGAGTILGIFGSILMSITTLILDGATDTHRLESTYSWLLPLSHNEDFQAISHMIRALEVMKDARQKVRPWHEIIECVEDALVRLEEAKSHIFAAFLCLQADVTIPLAKSNARLKRNYLKHAQLAAKAAGANNLVRFIDVLLPGLPPSPLLYHVDERSGTADVSTITAASEGGLFSQDLASSLSGSEEVNNINGKEFDPQTQKLGLESILRSFLILASERDSEGLIRRVLQVLLQITCTTYACFATQDPATGSLRLKGYGTYKDIKICEIPMSEAKDIAPTVLLSHASITKMPIRLDSGHSSTNANLLRREPFFASTGPPKTLLTLPLFVQGRFSGLLFLSGKVSNGHPSTSQVGLLATFAAIILESNQAYATLESAVEMRTQQLQHALHSRSTFISGVSHEIRTPLFAITGLCSVMEASADLTDAQRENLQVISQSADDLRQEQYELTRGPLWIRQRIVTAVLDWSKLDARSITPESIFFDLRNVSENALETVAHLARSKNIKLLLENPVSTDPPMALLGDPHRYRQCLLNLLSNAIKFTNPTMPSQYSTVSVSWSWQDHPDKVEITCAVKDEGIGIPAKSMHRLFHSFSQVDSGISRNFGGTGLGLSITRGLARLLGGDCWAESVEEQGSTFYLLVTATKADARDAEHPKIFPPGPPRTAILFAPVGLASSVIQANLQQFGIRSEKGSIDDLTARSPDFVLVDVDESSINTDTIKRLRDRYRGSKFIYLITLTEVSAFVRDLALEQEAIVTKPIKALSLYNATKNQDARSNSISTKQAKKTSTMDSSYAKVSRTSDMFGWFGLIHTILATLKQYPLKICYIDDSDVNVAVGKKILSKFGYKNVAVCYDGNQAVEAAEKTKYDLMLMDLQMPNMDGHTARKLISENENSGIPMVVALTANCDQPTKDRCLREGFADFLTKPLIISDLAKLLERVYHARHQTTPDSALFETSPSSP</sequence>
<dbReference type="Proteomes" id="UP001230649">
    <property type="component" value="Unassembled WGS sequence"/>
</dbReference>
<reference evidence="1" key="1">
    <citation type="submission" date="2023-04" db="EMBL/GenBank/DDBJ databases">
        <title>Draft Genome sequencing of Naganishia species isolated from polar environments using Oxford Nanopore Technology.</title>
        <authorList>
            <person name="Leo P."/>
            <person name="Venkateswaran K."/>
        </authorList>
    </citation>
    <scope>NUCLEOTIDE SEQUENCE</scope>
    <source>
        <strain evidence="1">MNA-CCFEE 5262</strain>
    </source>
</reference>
<keyword evidence="2" id="KW-1185">Reference proteome</keyword>